<keyword evidence="2" id="KW-0472">Membrane</keyword>
<organism evidence="3 4">
    <name type="scientific">Canavalia gladiata</name>
    <name type="common">Sword bean</name>
    <name type="synonym">Dolichos gladiatus</name>
    <dbReference type="NCBI Taxonomy" id="3824"/>
    <lineage>
        <taxon>Eukaryota</taxon>
        <taxon>Viridiplantae</taxon>
        <taxon>Streptophyta</taxon>
        <taxon>Embryophyta</taxon>
        <taxon>Tracheophyta</taxon>
        <taxon>Spermatophyta</taxon>
        <taxon>Magnoliopsida</taxon>
        <taxon>eudicotyledons</taxon>
        <taxon>Gunneridae</taxon>
        <taxon>Pentapetalae</taxon>
        <taxon>rosids</taxon>
        <taxon>fabids</taxon>
        <taxon>Fabales</taxon>
        <taxon>Fabaceae</taxon>
        <taxon>Papilionoideae</taxon>
        <taxon>50 kb inversion clade</taxon>
        <taxon>NPAAA clade</taxon>
        <taxon>indigoferoid/millettioid clade</taxon>
        <taxon>Phaseoleae</taxon>
        <taxon>Canavalia</taxon>
    </lineage>
</organism>
<keyword evidence="4" id="KW-1185">Reference proteome</keyword>
<dbReference type="EMBL" id="JAYMYQ010000005">
    <property type="protein sequence ID" value="KAK7330938.1"/>
    <property type="molecule type" value="Genomic_DNA"/>
</dbReference>
<keyword evidence="2" id="KW-1133">Transmembrane helix</keyword>
<gene>
    <name evidence="3" type="ORF">VNO77_25144</name>
</gene>
<keyword evidence="2" id="KW-0812">Transmembrane</keyword>
<sequence length="113" mass="12707">MSVQQSSTIYERYRLIVAINWHPGKCVINGLLQMLLPQCTLTLTHLLLTFFYFFTIPSSTLQNSTLSSRRSYPSTCPPSSPSSKPTRLWAHSGLNIHEFQLPLTVPNNQNAGV</sequence>
<protein>
    <submittedName>
        <fullName evidence="3">Uncharacterized protein</fullName>
    </submittedName>
</protein>
<reference evidence="3 4" key="1">
    <citation type="submission" date="2024-01" db="EMBL/GenBank/DDBJ databases">
        <title>The genomes of 5 underutilized Papilionoideae crops provide insights into root nodulation and disease resistanc.</title>
        <authorList>
            <person name="Jiang F."/>
        </authorList>
    </citation>
    <scope>NUCLEOTIDE SEQUENCE [LARGE SCALE GENOMIC DNA]</scope>
    <source>
        <strain evidence="3">LVBAO_FW01</strain>
        <tissue evidence="3">Leaves</tissue>
    </source>
</reference>
<feature type="region of interest" description="Disordered" evidence="1">
    <location>
        <begin position="63"/>
        <end position="86"/>
    </location>
</feature>
<feature type="transmembrane region" description="Helical" evidence="2">
    <location>
        <begin position="35"/>
        <end position="54"/>
    </location>
</feature>
<name>A0AAN9LCS1_CANGL</name>
<evidence type="ECO:0000256" key="1">
    <source>
        <dbReference type="SAM" id="MobiDB-lite"/>
    </source>
</evidence>
<evidence type="ECO:0000313" key="3">
    <source>
        <dbReference type="EMBL" id="KAK7330938.1"/>
    </source>
</evidence>
<accession>A0AAN9LCS1</accession>
<dbReference type="Proteomes" id="UP001367508">
    <property type="component" value="Unassembled WGS sequence"/>
</dbReference>
<evidence type="ECO:0000313" key="4">
    <source>
        <dbReference type="Proteomes" id="UP001367508"/>
    </source>
</evidence>
<proteinExistence type="predicted"/>
<dbReference type="AlphaFoldDB" id="A0AAN9LCS1"/>
<evidence type="ECO:0000256" key="2">
    <source>
        <dbReference type="SAM" id="Phobius"/>
    </source>
</evidence>
<comment type="caution">
    <text evidence="3">The sequence shown here is derived from an EMBL/GenBank/DDBJ whole genome shotgun (WGS) entry which is preliminary data.</text>
</comment>